<comment type="caution">
    <text evidence="7">The sequence shown here is derived from an EMBL/GenBank/DDBJ whole genome shotgun (WGS) entry which is preliminary data.</text>
</comment>
<reference evidence="7 8" key="1">
    <citation type="submission" date="2019-09" db="EMBL/GenBank/DDBJ databases">
        <title>Bird 10,000 Genomes (B10K) Project - Family phase.</title>
        <authorList>
            <person name="Zhang G."/>
        </authorList>
    </citation>
    <scope>NUCLEOTIDE SEQUENCE [LARGE SCALE GENOMIC DNA]</scope>
    <source>
        <strain evidence="7">B10K-DU-021-33</strain>
        <tissue evidence="7">Mixed tissue sample</tissue>
    </source>
</reference>
<evidence type="ECO:0000256" key="2">
    <source>
        <dbReference type="ARBA" id="ARBA00006193"/>
    </source>
</evidence>
<organism evidence="7 8">
    <name type="scientific">Chroicocephalus maculipennis</name>
    <name type="common">Brown-hooded gull</name>
    <name type="synonym">Larus maculipennis</name>
    <dbReference type="NCBI Taxonomy" id="287016"/>
    <lineage>
        <taxon>Eukaryota</taxon>
        <taxon>Metazoa</taxon>
        <taxon>Chordata</taxon>
        <taxon>Craniata</taxon>
        <taxon>Vertebrata</taxon>
        <taxon>Euteleostomi</taxon>
        <taxon>Archelosauria</taxon>
        <taxon>Archosauria</taxon>
        <taxon>Dinosauria</taxon>
        <taxon>Saurischia</taxon>
        <taxon>Theropoda</taxon>
        <taxon>Coelurosauria</taxon>
        <taxon>Aves</taxon>
        <taxon>Neognathae</taxon>
        <taxon>Neoaves</taxon>
        <taxon>Charadriiformes</taxon>
        <taxon>Laridae</taxon>
        <taxon>Chroicocephalus</taxon>
    </lineage>
</organism>
<dbReference type="Pfam" id="PF05805">
    <property type="entry name" value="L6_membrane"/>
    <property type="match status" value="1"/>
</dbReference>
<accession>A0A7K5NGF4</accession>
<gene>
    <name evidence="7" type="primary">Tm4sf4</name>
    <name evidence="7" type="ORF">CHRMAC_R04523</name>
</gene>
<keyword evidence="3 6" id="KW-0812">Transmembrane</keyword>
<protein>
    <submittedName>
        <fullName evidence="7">T4S4 protein</fullName>
    </submittedName>
</protein>
<evidence type="ECO:0000256" key="4">
    <source>
        <dbReference type="ARBA" id="ARBA00022989"/>
    </source>
</evidence>
<evidence type="ECO:0000256" key="6">
    <source>
        <dbReference type="SAM" id="Phobius"/>
    </source>
</evidence>
<dbReference type="PANTHER" id="PTHR14198">
    <property type="entry name" value="TRANSMEMBRANE 4 L6 FAMILY MEMBER 1-RELATED"/>
    <property type="match status" value="1"/>
</dbReference>
<sequence length="196" mass="20880">MCTGGCAKCLGTTLIPLAVLCTLANILLFFPGGKVVENNAHITDEVWYFGGILGSGLLMIFPALVFLGLKNNDCCGCCGNESCGKRFAMFSSIIFAAVGLLGAGYCFILSAIALNRGPKCNTGREWTYPFHDGNYLSNHTLWDMCQSPENIVPWNLTLFSLLLVMSGIQAVLCSIQVVNGLFGTLCGDCQCCGCCG</sequence>
<keyword evidence="5 6" id="KW-0472">Membrane</keyword>
<keyword evidence="8" id="KW-1185">Reference proteome</keyword>
<keyword evidence="4 6" id="KW-1133">Transmembrane helix</keyword>
<feature type="transmembrane region" description="Helical" evidence="6">
    <location>
        <begin position="90"/>
        <end position="114"/>
    </location>
</feature>
<dbReference type="AlphaFoldDB" id="A0A7K5NGF4"/>
<feature type="transmembrane region" description="Helical" evidence="6">
    <location>
        <begin position="151"/>
        <end position="172"/>
    </location>
</feature>
<evidence type="ECO:0000313" key="7">
    <source>
        <dbReference type="EMBL" id="NWT42218.1"/>
    </source>
</evidence>
<dbReference type="GO" id="GO:0016020">
    <property type="term" value="C:membrane"/>
    <property type="evidence" value="ECO:0007669"/>
    <property type="project" value="UniProtKB-SubCell"/>
</dbReference>
<feature type="transmembrane region" description="Helical" evidence="6">
    <location>
        <begin position="46"/>
        <end position="69"/>
    </location>
</feature>
<evidence type="ECO:0000256" key="3">
    <source>
        <dbReference type="ARBA" id="ARBA00022692"/>
    </source>
</evidence>
<dbReference type="InterPro" id="IPR008661">
    <property type="entry name" value="L6_membrane"/>
</dbReference>
<proteinExistence type="inferred from homology"/>
<feature type="non-terminal residue" evidence="7">
    <location>
        <position position="1"/>
    </location>
</feature>
<evidence type="ECO:0000256" key="1">
    <source>
        <dbReference type="ARBA" id="ARBA00004141"/>
    </source>
</evidence>
<dbReference type="EMBL" id="VYZF01000715">
    <property type="protein sequence ID" value="NWT42218.1"/>
    <property type="molecule type" value="Genomic_DNA"/>
</dbReference>
<comment type="similarity">
    <text evidence="2">Belongs to the L6 tetraspanin family.</text>
</comment>
<name>A0A7K5NGF4_CHRMC</name>
<evidence type="ECO:0000313" key="8">
    <source>
        <dbReference type="Proteomes" id="UP000524558"/>
    </source>
</evidence>
<feature type="non-terminal residue" evidence="7">
    <location>
        <position position="196"/>
    </location>
</feature>
<evidence type="ECO:0000256" key="5">
    <source>
        <dbReference type="ARBA" id="ARBA00023136"/>
    </source>
</evidence>
<dbReference type="Proteomes" id="UP000524558">
    <property type="component" value="Unassembled WGS sequence"/>
</dbReference>
<dbReference type="PANTHER" id="PTHR14198:SF15">
    <property type="entry name" value="TRANSMEMBRANE 4 L6 FAMILY MEMBER 4"/>
    <property type="match status" value="1"/>
</dbReference>
<feature type="transmembrane region" description="Helical" evidence="6">
    <location>
        <begin position="12"/>
        <end position="31"/>
    </location>
</feature>
<comment type="subcellular location">
    <subcellularLocation>
        <location evidence="1">Membrane</location>
        <topology evidence="1">Multi-pass membrane protein</topology>
    </subcellularLocation>
</comment>